<sequence>MSSKPFPILKIGKGFIFFNAFFSSISEKSDGIIFFKRAFSSISAYPRIEFFNV</sequence>
<comment type="caution">
    <text evidence="1">The sequence shown here is derived from an EMBL/GenBank/DDBJ whole genome shotgun (WGS) entry which is preliminary data.</text>
</comment>
<dbReference type="EMBL" id="AWXR01000001">
    <property type="protein sequence ID" value="ERM84993.1"/>
    <property type="molecule type" value="Genomic_DNA"/>
</dbReference>
<evidence type="ECO:0000313" key="1">
    <source>
        <dbReference type="EMBL" id="ERM84993.1"/>
    </source>
</evidence>
<reference evidence="1 2" key="1">
    <citation type="journal article" date="2013" name="Genome Announc.">
        <title>Draft Genome Sequence of the Psychrophilic and Alkaliphilic Rhodonellum psychrophilum Strain GCM71T.</title>
        <authorList>
            <person name="Hauptmann A.L."/>
            <person name="Glaring M.A."/>
            <person name="Hallin P.F."/>
            <person name="Prieme A."/>
            <person name="Stougaard P."/>
        </authorList>
    </citation>
    <scope>NUCLEOTIDE SEQUENCE [LARGE SCALE GENOMIC DNA]</scope>
    <source>
        <strain evidence="1 2">GCM71</strain>
    </source>
</reference>
<dbReference type="Proteomes" id="UP000016843">
    <property type="component" value="Unassembled WGS sequence"/>
</dbReference>
<proteinExistence type="predicted"/>
<gene>
    <name evidence="1" type="ORF">P872_23325</name>
</gene>
<protein>
    <submittedName>
        <fullName evidence="1">Uncharacterized protein</fullName>
    </submittedName>
</protein>
<accession>U5C4M3</accession>
<keyword evidence="2" id="KW-1185">Reference proteome</keyword>
<dbReference type="AlphaFoldDB" id="U5C4M3"/>
<name>U5C4M3_9BACT</name>
<evidence type="ECO:0000313" key="2">
    <source>
        <dbReference type="Proteomes" id="UP000016843"/>
    </source>
</evidence>
<organism evidence="1 2">
    <name type="scientific">Rhodonellum psychrophilum GCM71 = DSM 17998</name>
    <dbReference type="NCBI Taxonomy" id="1123057"/>
    <lineage>
        <taxon>Bacteria</taxon>
        <taxon>Pseudomonadati</taxon>
        <taxon>Bacteroidota</taxon>
        <taxon>Cytophagia</taxon>
        <taxon>Cytophagales</taxon>
        <taxon>Cytophagaceae</taxon>
        <taxon>Rhodonellum</taxon>
    </lineage>
</organism>